<dbReference type="AlphaFoldDB" id="A0A7E4VKA7"/>
<feature type="compositionally biased region" description="Pro residues" evidence="1">
    <location>
        <begin position="60"/>
        <end position="82"/>
    </location>
</feature>
<name>A0A7E4VKA7_PANRE</name>
<evidence type="ECO:0000256" key="1">
    <source>
        <dbReference type="SAM" id="MobiDB-lite"/>
    </source>
</evidence>
<accession>A0A7E4VKA7</accession>
<evidence type="ECO:0000313" key="3">
    <source>
        <dbReference type="WBParaSite" id="Pan_g2214.t1"/>
    </source>
</evidence>
<organism evidence="2 3">
    <name type="scientific">Panagrellus redivivus</name>
    <name type="common">Microworm</name>
    <dbReference type="NCBI Taxonomy" id="6233"/>
    <lineage>
        <taxon>Eukaryota</taxon>
        <taxon>Metazoa</taxon>
        <taxon>Ecdysozoa</taxon>
        <taxon>Nematoda</taxon>
        <taxon>Chromadorea</taxon>
        <taxon>Rhabditida</taxon>
        <taxon>Tylenchina</taxon>
        <taxon>Panagrolaimomorpha</taxon>
        <taxon>Panagrolaimoidea</taxon>
        <taxon>Panagrolaimidae</taxon>
        <taxon>Panagrellus</taxon>
    </lineage>
</organism>
<protein>
    <submittedName>
        <fullName evidence="3">WH2 domain-containing protein</fullName>
    </submittedName>
</protein>
<reference evidence="2" key="1">
    <citation type="journal article" date="2013" name="Genetics">
        <title>The draft genome and transcriptome of Panagrellus redivivus are shaped by the harsh demands of a free-living lifestyle.</title>
        <authorList>
            <person name="Srinivasan J."/>
            <person name="Dillman A.R."/>
            <person name="Macchietto M.G."/>
            <person name="Heikkinen L."/>
            <person name="Lakso M."/>
            <person name="Fracchia K.M."/>
            <person name="Antoshechkin I."/>
            <person name="Mortazavi A."/>
            <person name="Wong G."/>
            <person name="Sternberg P.W."/>
        </authorList>
    </citation>
    <scope>NUCLEOTIDE SEQUENCE [LARGE SCALE GENOMIC DNA]</scope>
    <source>
        <strain evidence="2">MT8872</strain>
    </source>
</reference>
<feature type="region of interest" description="Disordered" evidence="1">
    <location>
        <begin position="1"/>
        <end position="205"/>
    </location>
</feature>
<sequence>MGNDAMFSRSTDQKAAYPPPHHAQLDPFVHQSSHQAPQNPVVPRSAASSTIRPKAKKEVLPPPPPPVVLPQPPSKLKPPSPPAAFAMPQLVPPKMLPPVVKQQPSSHPNLNDLFGDYDLMDQDPPSKPSSSALPQKPGTSSSDSTSTTSRPKSPLLVGSYSSEPVPKHVVPLPAVKREATPPLSPASAKRARKEAKKEKKEKKEK</sequence>
<proteinExistence type="predicted"/>
<keyword evidence="2" id="KW-1185">Reference proteome</keyword>
<feature type="compositionally biased region" description="Basic and acidic residues" evidence="1">
    <location>
        <begin position="195"/>
        <end position="205"/>
    </location>
</feature>
<dbReference type="Proteomes" id="UP000492821">
    <property type="component" value="Unassembled WGS sequence"/>
</dbReference>
<dbReference type="WBParaSite" id="Pan_g2214.t1">
    <property type="protein sequence ID" value="Pan_g2214.t1"/>
    <property type="gene ID" value="Pan_g2214"/>
</dbReference>
<evidence type="ECO:0000313" key="2">
    <source>
        <dbReference type="Proteomes" id="UP000492821"/>
    </source>
</evidence>
<reference evidence="3" key="2">
    <citation type="submission" date="2020-10" db="UniProtKB">
        <authorList>
            <consortium name="WormBaseParasite"/>
        </authorList>
    </citation>
    <scope>IDENTIFICATION</scope>
</reference>
<feature type="compositionally biased region" description="Low complexity" evidence="1">
    <location>
        <begin position="139"/>
        <end position="149"/>
    </location>
</feature>